<dbReference type="AlphaFoldDB" id="A0A1L9QJD3"/>
<feature type="domain" description="DeoxyPurine in DNA protein A" evidence="1">
    <location>
        <begin position="15"/>
        <end position="192"/>
    </location>
</feature>
<protein>
    <recommendedName>
        <fullName evidence="1">DeoxyPurine in DNA protein A domain-containing protein</fullName>
    </recommendedName>
</protein>
<evidence type="ECO:0000313" key="3">
    <source>
        <dbReference type="Proteomes" id="UP000183940"/>
    </source>
</evidence>
<keyword evidence="3" id="KW-1185">Reference proteome</keyword>
<sequence length="270" mass="30417">MISLNALRRRKSNFEVKSWILDSGAFTEVARHGGYRYEVGEYAAAICRWSKCGNLKAAVAQDFMCEAFVLERTGLSVSKHQALTIERYDKLTGFDLPVPVMPVLQGYQSADYLVHLQQYGDRLSLGQWVGVGSVCKRNGSPDEIANILRGIKLLRPDLKLHGFGLKAIALESAEIRKLLHSCDSMAWSYPTRFSPGKDSVQNRQELAFDYQKGMSDRINGIHQRTVPQTAGAGNGQGRKPKWKNATKAIRIPEKYHSKILELCKQWEDEE</sequence>
<name>A0A1L9QJD3_9CYAN</name>
<accession>A0A1L9QJD3</accession>
<organism evidence="2 3">
    <name type="scientific">Roseofilum reptotaenium AO1-A</name>
    <dbReference type="NCBI Taxonomy" id="1925591"/>
    <lineage>
        <taxon>Bacteria</taxon>
        <taxon>Bacillati</taxon>
        <taxon>Cyanobacteriota</taxon>
        <taxon>Cyanophyceae</taxon>
        <taxon>Desertifilales</taxon>
        <taxon>Desertifilaceae</taxon>
        <taxon>Roseofilum</taxon>
    </lineage>
</organism>
<gene>
    <name evidence="2" type="ORF">BI308_25500</name>
</gene>
<reference evidence="2" key="1">
    <citation type="submission" date="2016-10" db="EMBL/GenBank/DDBJ databases">
        <title>CRISPR-Cas defence system in Roseofilum reptotaenium: evidence of a bacteriophage-cyanobacterium arms race in the coral black band disease.</title>
        <authorList>
            <person name="Buerger P."/>
            <person name="Wood-Charlson E.M."/>
            <person name="Weynberg K.D."/>
            <person name="Willis B."/>
            <person name="Van Oppen M.J."/>
        </authorList>
    </citation>
    <scope>NUCLEOTIDE SEQUENCE [LARGE SCALE GENOMIC DNA]</scope>
    <source>
        <strain evidence="2">AO1-A</strain>
    </source>
</reference>
<dbReference type="InterPro" id="IPR055645">
    <property type="entry name" value="DpdA"/>
</dbReference>
<evidence type="ECO:0000259" key="1">
    <source>
        <dbReference type="Pfam" id="PF23859"/>
    </source>
</evidence>
<comment type="caution">
    <text evidence="2">The sequence shown here is derived from an EMBL/GenBank/DDBJ whole genome shotgun (WGS) entry which is preliminary data.</text>
</comment>
<evidence type="ECO:0000313" key="2">
    <source>
        <dbReference type="EMBL" id="OJJ13863.1"/>
    </source>
</evidence>
<dbReference type="Pfam" id="PF23859">
    <property type="entry name" value="DpdA"/>
    <property type="match status" value="1"/>
</dbReference>
<dbReference type="Proteomes" id="UP000183940">
    <property type="component" value="Unassembled WGS sequence"/>
</dbReference>
<dbReference type="EMBL" id="MLAW01000090">
    <property type="protein sequence ID" value="OJJ13863.1"/>
    <property type="molecule type" value="Genomic_DNA"/>
</dbReference>
<proteinExistence type="predicted"/>